<comment type="subcellular location">
    <subcellularLocation>
        <location evidence="1">Nucleus</location>
    </subcellularLocation>
</comment>
<dbReference type="GO" id="GO:0005681">
    <property type="term" value="C:spliceosomal complex"/>
    <property type="evidence" value="ECO:0007669"/>
    <property type="project" value="UniProtKB-KW"/>
</dbReference>
<protein>
    <recommendedName>
        <fullName evidence="8">CWF21 domain-containing protein</fullName>
    </recommendedName>
</protein>
<proteinExistence type="inferred from homology"/>
<feature type="compositionally biased region" description="Polar residues" evidence="7">
    <location>
        <begin position="10"/>
        <end position="24"/>
    </location>
</feature>
<name>A0ABC8S9J2_9AQUA</name>
<evidence type="ECO:0000256" key="7">
    <source>
        <dbReference type="SAM" id="MobiDB-lite"/>
    </source>
</evidence>
<dbReference type="InterPro" id="IPR013170">
    <property type="entry name" value="mRNA_splic_Cwf21_dom"/>
</dbReference>
<dbReference type="Pfam" id="PF08312">
    <property type="entry name" value="cwf21"/>
    <property type="match status" value="1"/>
</dbReference>
<evidence type="ECO:0000256" key="5">
    <source>
        <dbReference type="ARBA" id="ARBA00023187"/>
    </source>
</evidence>
<feature type="compositionally biased region" description="Polar residues" evidence="7">
    <location>
        <begin position="100"/>
        <end position="112"/>
    </location>
</feature>
<evidence type="ECO:0000256" key="4">
    <source>
        <dbReference type="ARBA" id="ARBA00022728"/>
    </source>
</evidence>
<dbReference type="PANTHER" id="PTHR36562">
    <property type="entry name" value="SERINE/ARGININE REPETITIVE MATRIX 2"/>
    <property type="match status" value="1"/>
</dbReference>
<comment type="caution">
    <text evidence="9">The sequence shown here is derived from an EMBL/GenBank/DDBJ whole genome shotgun (WGS) entry which is preliminary data.</text>
</comment>
<evidence type="ECO:0000256" key="1">
    <source>
        <dbReference type="ARBA" id="ARBA00004123"/>
    </source>
</evidence>
<dbReference type="GO" id="GO:0008380">
    <property type="term" value="P:RNA splicing"/>
    <property type="evidence" value="ECO:0007669"/>
    <property type="project" value="UniProtKB-KW"/>
</dbReference>
<gene>
    <name evidence="9" type="ORF">ILEXP_LOCUS22195</name>
</gene>
<evidence type="ECO:0000259" key="8">
    <source>
        <dbReference type="SMART" id="SM01115"/>
    </source>
</evidence>
<dbReference type="GO" id="GO:0006397">
    <property type="term" value="P:mRNA processing"/>
    <property type="evidence" value="ECO:0007669"/>
    <property type="project" value="UniProtKB-KW"/>
</dbReference>
<sequence length="119" mass="13243">MYNAIGLQTPRGSGSNGYIQSNKFSVRPKTGEVVSDNKGFDSSHDGTAGFTRKPNKDILDHDRKRKIELKLVTLEERLKDEGYPDAEIAEKVEDARKTLQAASNCNDSGNSQLKKKNSW</sequence>
<dbReference type="AlphaFoldDB" id="A0ABC8S9J2"/>
<keyword evidence="3" id="KW-0507">mRNA processing</keyword>
<dbReference type="Gene3D" id="6.10.140.420">
    <property type="match status" value="1"/>
</dbReference>
<keyword evidence="5" id="KW-0508">mRNA splicing</keyword>
<accession>A0ABC8S9J2</accession>
<evidence type="ECO:0000256" key="6">
    <source>
        <dbReference type="ARBA" id="ARBA00023242"/>
    </source>
</evidence>
<dbReference type="PANTHER" id="PTHR36562:SF5">
    <property type="entry name" value="SERINE_ARGININE REPETITIVE MATRIX 2"/>
    <property type="match status" value="1"/>
</dbReference>
<keyword evidence="4" id="KW-0747">Spliceosome</keyword>
<dbReference type="CDD" id="cd21372">
    <property type="entry name" value="cwf21_CWC21-like"/>
    <property type="match status" value="1"/>
</dbReference>
<feature type="domain" description="CWF21" evidence="8">
    <location>
        <begin position="59"/>
        <end position="104"/>
    </location>
</feature>
<feature type="region of interest" description="Disordered" evidence="7">
    <location>
        <begin position="100"/>
        <end position="119"/>
    </location>
</feature>
<dbReference type="Proteomes" id="UP001642360">
    <property type="component" value="Unassembled WGS sequence"/>
</dbReference>
<evidence type="ECO:0000256" key="2">
    <source>
        <dbReference type="ARBA" id="ARBA00005954"/>
    </source>
</evidence>
<comment type="similarity">
    <text evidence="2">Belongs to the CWC21 family.</text>
</comment>
<dbReference type="EMBL" id="CAUOFW020002467">
    <property type="protein sequence ID" value="CAK9153891.1"/>
    <property type="molecule type" value="Genomic_DNA"/>
</dbReference>
<evidence type="ECO:0000313" key="10">
    <source>
        <dbReference type="Proteomes" id="UP001642360"/>
    </source>
</evidence>
<evidence type="ECO:0000313" key="9">
    <source>
        <dbReference type="EMBL" id="CAK9153891.1"/>
    </source>
</evidence>
<dbReference type="SMART" id="SM01115">
    <property type="entry name" value="cwf21"/>
    <property type="match status" value="1"/>
</dbReference>
<keyword evidence="6" id="KW-0539">Nucleus</keyword>
<feature type="region of interest" description="Disordered" evidence="7">
    <location>
        <begin position="1"/>
        <end position="56"/>
    </location>
</feature>
<keyword evidence="10" id="KW-1185">Reference proteome</keyword>
<evidence type="ECO:0000256" key="3">
    <source>
        <dbReference type="ARBA" id="ARBA00022664"/>
    </source>
</evidence>
<organism evidence="9 10">
    <name type="scientific">Ilex paraguariensis</name>
    <name type="common">yerba mate</name>
    <dbReference type="NCBI Taxonomy" id="185542"/>
    <lineage>
        <taxon>Eukaryota</taxon>
        <taxon>Viridiplantae</taxon>
        <taxon>Streptophyta</taxon>
        <taxon>Embryophyta</taxon>
        <taxon>Tracheophyta</taxon>
        <taxon>Spermatophyta</taxon>
        <taxon>Magnoliopsida</taxon>
        <taxon>eudicotyledons</taxon>
        <taxon>Gunneridae</taxon>
        <taxon>Pentapetalae</taxon>
        <taxon>asterids</taxon>
        <taxon>campanulids</taxon>
        <taxon>Aquifoliales</taxon>
        <taxon>Aquifoliaceae</taxon>
        <taxon>Ilex</taxon>
    </lineage>
</organism>
<dbReference type="InterPro" id="IPR051372">
    <property type="entry name" value="CWC21"/>
</dbReference>
<reference evidence="9 10" key="1">
    <citation type="submission" date="2024-02" db="EMBL/GenBank/DDBJ databases">
        <authorList>
            <person name="Vignale AGUSTIN F."/>
            <person name="Sosa J E."/>
            <person name="Modenutti C."/>
        </authorList>
    </citation>
    <scope>NUCLEOTIDE SEQUENCE [LARGE SCALE GENOMIC DNA]</scope>
</reference>